<dbReference type="GO" id="GO:0005743">
    <property type="term" value="C:mitochondrial inner membrane"/>
    <property type="evidence" value="ECO:0007669"/>
    <property type="project" value="UniProtKB-SubCell"/>
</dbReference>
<dbReference type="GO" id="GO:0033617">
    <property type="term" value="P:mitochondrial respiratory chain complex IV assembly"/>
    <property type="evidence" value="ECO:0007669"/>
    <property type="project" value="EnsemblFungi"/>
</dbReference>
<evidence type="ECO:0000256" key="11">
    <source>
        <dbReference type="ARBA" id="ARBA00070613"/>
    </source>
</evidence>
<evidence type="ECO:0000313" key="14">
    <source>
        <dbReference type="Proteomes" id="UP000001640"/>
    </source>
</evidence>
<dbReference type="FunFam" id="2.60.11.10:FF:000003">
    <property type="entry name" value="Cytochrome c oxidase subunit IV"/>
    <property type="match status" value="1"/>
</dbReference>
<dbReference type="SUPFAM" id="SSF57802">
    <property type="entry name" value="Rubredoxin-like"/>
    <property type="match status" value="1"/>
</dbReference>
<protein>
    <recommendedName>
        <fullName evidence="11">Cytochrome c oxidase subunit 4, mitochondrial</fullName>
    </recommendedName>
    <alternativeName>
        <fullName evidence="10">Cytochrome c oxidase polypeptide IV</fullName>
    </alternativeName>
</protein>
<dbReference type="KEGG" id="ncs:NCAS_0B05520"/>
<dbReference type="PANTHER" id="PTHR10122:SF0">
    <property type="entry name" value="CYTOCHROME C OXIDASE SUBUNIT 5B, ISOFORM A-RELATED"/>
    <property type="match status" value="1"/>
</dbReference>
<dbReference type="FunCoup" id="G0V9M0">
    <property type="interactions" value="513"/>
</dbReference>
<dbReference type="PROSITE" id="PS00848">
    <property type="entry name" value="COX5B_1"/>
    <property type="match status" value="1"/>
</dbReference>
<dbReference type="GO" id="GO:0006123">
    <property type="term" value="P:mitochondrial electron transport, cytochrome c to oxygen"/>
    <property type="evidence" value="ECO:0007669"/>
    <property type="project" value="EnsemblFungi"/>
</dbReference>
<keyword evidence="8" id="KW-0496">Mitochondrion</keyword>
<dbReference type="RefSeq" id="XP_003675008.1">
    <property type="nucleotide sequence ID" value="XM_003674960.1"/>
</dbReference>
<feature type="binding site" evidence="12">
    <location>
        <position position="140"/>
    </location>
    <ligand>
        <name>Zn(2+)</name>
        <dbReference type="ChEBI" id="CHEBI:29105"/>
    </ligand>
</feature>
<keyword evidence="9" id="KW-0472">Membrane</keyword>
<reference evidence="13 14" key="1">
    <citation type="journal article" date="2011" name="Proc. Natl. Acad. Sci. U.S.A.">
        <title>Evolutionary erosion of yeast sex chromosomes by mating-type switching accidents.</title>
        <authorList>
            <person name="Gordon J.L."/>
            <person name="Armisen D."/>
            <person name="Proux-Wera E."/>
            <person name="Oheigeartaigh S.S."/>
            <person name="Byrne K.P."/>
            <person name="Wolfe K.H."/>
        </authorList>
    </citation>
    <scope>NUCLEOTIDE SEQUENCE [LARGE SCALE GENOMIC DNA]</scope>
    <source>
        <strain evidence="14">ATCC 76901 / BCRC 22586 / CBS 4309 / NBRC 1992 / NRRL Y-12630</strain>
    </source>
</reference>
<dbReference type="HOGENOM" id="CLU_091071_2_0_1"/>
<dbReference type="AlphaFoldDB" id="G0V9M0"/>
<evidence type="ECO:0000256" key="8">
    <source>
        <dbReference type="ARBA" id="ARBA00023128"/>
    </source>
</evidence>
<dbReference type="Gene3D" id="2.60.11.10">
    <property type="entry name" value="Cytochrome c oxidase, subunit Vb"/>
    <property type="match status" value="1"/>
</dbReference>
<keyword evidence="5" id="KW-0999">Mitochondrion inner membrane</keyword>
<sequence>MLALRPASVARMIRPATRTFSISRIILQQAQKKDVTVKTAQNLAEVNGPESLIGQGAKKGEVPTDLDQATGLARLELLGKLEGIDIFDTKPLDSSRTGTMKDPIIIDSYDDFRYVGCTGSPAGSHTIMWLKPTVEHVARCWECGSVYKLNPVGVPNEDGHSH</sequence>
<dbReference type="GO" id="GO:0004129">
    <property type="term" value="F:cytochrome-c oxidase activity"/>
    <property type="evidence" value="ECO:0007669"/>
    <property type="project" value="EnsemblFungi"/>
</dbReference>
<feature type="binding site" evidence="12">
    <location>
        <position position="125"/>
    </location>
    <ligand>
        <name>Zn(2+)</name>
        <dbReference type="ChEBI" id="CHEBI:29105"/>
    </ligand>
</feature>
<evidence type="ECO:0000256" key="4">
    <source>
        <dbReference type="ARBA" id="ARBA00022723"/>
    </source>
</evidence>
<evidence type="ECO:0000256" key="6">
    <source>
        <dbReference type="ARBA" id="ARBA00022833"/>
    </source>
</evidence>
<evidence type="ECO:0000256" key="2">
    <source>
        <dbReference type="ARBA" id="ARBA00004673"/>
    </source>
</evidence>
<dbReference type="EMBL" id="HE576753">
    <property type="protein sequence ID" value="CCC68636.1"/>
    <property type="molecule type" value="Genomic_DNA"/>
</dbReference>
<dbReference type="PANTHER" id="PTHR10122">
    <property type="entry name" value="CYTOCHROME C OXIDASE SUBUNIT 5B, MITOCHONDRIAL"/>
    <property type="match status" value="1"/>
</dbReference>
<keyword evidence="7" id="KW-0809">Transit peptide</keyword>
<dbReference type="OrthoDB" id="10249250at2759"/>
<comment type="pathway">
    <text evidence="2">Energy metabolism; oxidative phosphorylation.</text>
</comment>
<dbReference type="CDD" id="cd00924">
    <property type="entry name" value="Cyt_c_Oxidase_Vb"/>
    <property type="match status" value="1"/>
</dbReference>
<dbReference type="GO" id="GO:1990145">
    <property type="term" value="P:maintenance of translational fidelity"/>
    <property type="evidence" value="ECO:0007669"/>
    <property type="project" value="EnsemblFungi"/>
</dbReference>
<dbReference type="GO" id="GO:0045277">
    <property type="term" value="C:respiratory chain complex IV"/>
    <property type="evidence" value="ECO:0007669"/>
    <property type="project" value="EnsemblFungi"/>
</dbReference>
<evidence type="ECO:0000256" key="7">
    <source>
        <dbReference type="ARBA" id="ARBA00022946"/>
    </source>
</evidence>
<name>G0V9M0_NAUCA</name>
<dbReference type="InterPro" id="IPR002124">
    <property type="entry name" value="Cyt_c_oxidase_su5b"/>
</dbReference>
<evidence type="ECO:0000313" key="13">
    <source>
        <dbReference type="EMBL" id="CCC68636.1"/>
    </source>
</evidence>
<dbReference type="OMA" id="DHKPYWM"/>
<dbReference type="InterPro" id="IPR036972">
    <property type="entry name" value="Cyt_c_oxidase_su5b_sf"/>
</dbReference>
<feature type="binding site" evidence="12">
    <location>
        <position position="143"/>
    </location>
    <ligand>
        <name>Zn(2+)</name>
        <dbReference type="ChEBI" id="CHEBI:29105"/>
    </ligand>
</feature>
<dbReference type="STRING" id="1064592.G0V9M0"/>
<evidence type="ECO:0000256" key="10">
    <source>
        <dbReference type="ARBA" id="ARBA00031366"/>
    </source>
</evidence>
<evidence type="ECO:0000256" key="1">
    <source>
        <dbReference type="ARBA" id="ARBA00004443"/>
    </source>
</evidence>
<comment type="similarity">
    <text evidence="3">Belongs to the cytochrome c oxidase subunit 5B family.</text>
</comment>
<dbReference type="GO" id="GO:0008270">
    <property type="term" value="F:zinc ion binding"/>
    <property type="evidence" value="ECO:0007669"/>
    <property type="project" value="EnsemblFungi"/>
</dbReference>
<dbReference type="Proteomes" id="UP000001640">
    <property type="component" value="Chromosome 2"/>
</dbReference>
<evidence type="ECO:0000256" key="5">
    <source>
        <dbReference type="ARBA" id="ARBA00022792"/>
    </source>
</evidence>
<comment type="subcellular location">
    <subcellularLocation>
        <location evidence="1">Mitochondrion inner membrane</location>
        <topology evidence="1">Peripheral membrane protein</topology>
        <orientation evidence="1">Matrix side</orientation>
    </subcellularLocation>
</comment>
<dbReference type="eggNOG" id="KOG3352">
    <property type="taxonomic scope" value="Eukaryota"/>
</dbReference>
<evidence type="ECO:0000256" key="12">
    <source>
        <dbReference type="PIRSR" id="PIRSR602124-2"/>
    </source>
</evidence>
<organism evidence="13 14">
    <name type="scientific">Naumovozyma castellii</name>
    <name type="common">Yeast</name>
    <name type="synonym">Saccharomyces castellii</name>
    <dbReference type="NCBI Taxonomy" id="27288"/>
    <lineage>
        <taxon>Eukaryota</taxon>
        <taxon>Fungi</taxon>
        <taxon>Dikarya</taxon>
        <taxon>Ascomycota</taxon>
        <taxon>Saccharomycotina</taxon>
        <taxon>Saccharomycetes</taxon>
        <taxon>Saccharomycetales</taxon>
        <taxon>Saccharomycetaceae</taxon>
        <taxon>Naumovozyma</taxon>
    </lineage>
</organism>
<feature type="binding site" evidence="12">
    <location>
        <position position="117"/>
    </location>
    <ligand>
        <name>Zn(2+)</name>
        <dbReference type="ChEBI" id="CHEBI:29105"/>
    </ligand>
</feature>
<evidence type="ECO:0000256" key="3">
    <source>
        <dbReference type="ARBA" id="ARBA00010292"/>
    </source>
</evidence>
<dbReference type="Pfam" id="PF01215">
    <property type="entry name" value="COX5B"/>
    <property type="match status" value="1"/>
</dbReference>
<proteinExistence type="inferred from homology"/>
<keyword evidence="4 12" id="KW-0479">Metal-binding</keyword>
<keyword evidence="14" id="KW-1185">Reference proteome</keyword>
<accession>G0V9M0</accession>
<reference key="2">
    <citation type="submission" date="2011-08" db="EMBL/GenBank/DDBJ databases">
        <title>Genome sequence of Naumovozyma castellii.</title>
        <authorList>
            <person name="Gordon J.L."/>
            <person name="Armisen D."/>
            <person name="Proux-Wera E."/>
            <person name="OhEigeartaigh S.S."/>
            <person name="Byrne K.P."/>
            <person name="Wolfe K.H."/>
        </authorList>
    </citation>
    <scope>NUCLEOTIDE SEQUENCE</scope>
    <source>
        <strain>Type strain:CBS 4309</strain>
    </source>
</reference>
<dbReference type="PROSITE" id="PS51359">
    <property type="entry name" value="COX5B_2"/>
    <property type="match status" value="1"/>
</dbReference>
<dbReference type="GeneID" id="96902194"/>
<gene>
    <name evidence="13" type="primary">NCAS0B05520</name>
    <name evidence="13" type="ordered locus">NCAS_0B05520</name>
</gene>
<dbReference type="InParanoid" id="G0V9M0"/>
<keyword evidence="6 12" id="KW-0862">Zinc</keyword>
<evidence type="ECO:0000256" key="9">
    <source>
        <dbReference type="ARBA" id="ARBA00023136"/>
    </source>
</evidence>